<evidence type="ECO:0000313" key="2">
    <source>
        <dbReference type="EMBL" id="GHE79739.1"/>
    </source>
</evidence>
<proteinExistence type="predicted"/>
<sequence>MHGTRPVRAIGRRNGTGPVRGTDPRNGTGPVRGYDPRNGVSPVRGTGPGGLVTANPCADGRGVRGGVPRHGVPRDGLPRGRRASGPRGPRSVVPGMAQRVHRHDAAQQRDNEQESARGCRLPVGTHGPEPTPPRYRAMCGVRAEH</sequence>
<reference evidence="2" key="2">
    <citation type="submission" date="2020-09" db="EMBL/GenBank/DDBJ databases">
        <authorList>
            <person name="Sun Q."/>
            <person name="Ohkuma M."/>
        </authorList>
    </citation>
    <scope>NUCLEOTIDE SEQUENCE</scope>
    <source>
        <strain evidence="2">JCM 4784</strain>
    </source>
</reference>
<name>A0A918ZZF5_9ACTN</name>
<feature type="region of interest" description="Disordered" evidence="1">
    <location>
        <begin position="1"/>
        <end position="145"/>
    </location>
</feature>
<evidence type="ECO:0000256" key="1">
    <source>
        <dbReference type="SAM" id="MobiDB-lite"/>
    </source>
</evidence>
<accession>A0A918ZZF5</accession>
<evidence type="ECO:0000313" key="3">
    <source>
        <dbReference type="Proteomes" id="UP000608024"/>
    </source>
</evidence>
<keyword evidence="3" id="KW-1185">Reference proteome</keyword>
<feature type="compositionally biased region" description="Basic and acidic residues" evidence="1">
    <location>
        <begin position="103"/>
        <end position="117"/>
    </location>
</feature>
<comment type="caution">
    <text evidence="2">The sequence shown here is derived from an EMBL/GenBank/DDBJ whole genome shotgun (WGS) entry which is preliminary data.</text>
</comment>
<dbReference type="EMBL" id="BNBT01000109">
    <property type="protein sequence ID" value="GHE79739.1"/>
    <property type="molecule type" value="Genomic_DNA"/>
</dbReference>
<gene>
    <name evidence="2" type="ORF">GCM10018785_54840</name>
</gene>
<dbReference type="AlphaFoldDB" id="A0A918ZZF5"/>
<reference evidence="2" key="1">
    <citation type="journal article" date="2014" name="Int. J. Syst. Evol. Microbiol.">
        <title>Complete genome sequence of Corynebacterium casei LMG S-19264T (=DSM 44701T), isolated from a smear-ripened cheese.</title>
        <authorList>
            <consortium name="US DOE Joint Genome Institute (JGI-PGF)"/>
            <person name="Walter F."/>
            <person name="Albersmeier A."/>
            <person name="Kalinowski J."/>
            <person name="Ruckert C."/>
        </authorList>
    </citation>
    <scope>NUCLEOTIDE SEQUENCE</scope>
    <source>
        <strain evidence="2">JCM 4784</strain>
    </source>
</reference>
<organism evidence="2 3">
    <name type="scientific">Streptomyces longispororuber</name>
    <dbReference type="NCBI Taxonomy" id="68230"/>
    <lineage>
        <taxon>Bacteria</taxon>
        <taxon>Bacillati</taxon>
        <taxon>Actinomycetota</taxon>
        <taxon>Actinomycetes</taxon>
        <taxon>Kitasatosporales</taxon>
        <taxon>Streptomycetaceae</taxon>
        <taxon>Streptomyces</taxon>
    </lineage>
</organism>
<dbReference type="Proteomes" id="UP000608024">
    <property type="component" value="Unassembled WGS sequence"/>
</dbReference>
<protein>
    <submittedName>
        <fullName evidence="2">Uncharacterized protein</fullName>
    </submittedName>
</protein>